<dbReference type="GO" id="GO:0044550">
    <property type="term" value="P:secondary metabolite biosynthetic process"/>
    <property type="evidence" value="ECO:0007669"/>
    <property type="project" value="TreeGrafter"/>
</dbReference>
<reference evidence="6 7" key="1">
    <citation type="submission" date="2020-08" db="EMBL/GenBank/DDBJ databases">
        <title>Genomic Encyclopedia of Type Strains, Phase IV (KMG-V): Genome sequencing to study the core and pangenomes of soil and plant-associated prokaryotes.</title>
        <authorList>
            <person name="Whitman W."/>
        </authorList>
    </citation>
    <scope>NUCLEOTIDE SEQUENCE [LARGE SCALE GENOMIC DNA]</scope>
    <source>
        <strain evidence="6 7">MP7CTX6</strain>
    </source>
</reference>
<comment type="cofactor">
    <cofactor evidence="1">
        <name>pantetheine 4'-phosphate</name>
        <dbReference type="ChEBI" id="CHEBI:47942"/>
    </cofactor>
</comment>
<dbReference type="Pfam" id="PF13193">
    <property type="entry name" value="AMP-binding_C"/>
    <property type="match status" value="1"/>
</dbReference>
<dbReference type="Pfam" id="PF00668">
    <property type="entry name" value="Condensation"/>
    <property type="match status" value="2"/>
</dbReference>
<name>A0A7W8YZ76_9SPHI</name>
<dbReference type="FunFam" id="3.30.559.10:FF:000012">
    <property type="entry name" value="Non-ribosomal peptide synthetase"/>
    <property type="match status" value="1"/>
</dbReference>
<dbReference type="Gene3D" id="3.30.559.30">
    <property type="entry name" value="Nonribosomal peptide synthetase, condensation domain"/>
    <property type="match status" value="2"/>
</dbReference>
<dbReference type="InterPro" id="IPR009081">
    <property type="entry name" value="PP-bd_ACP"/>
</dbReference>
<dbReference type="PROSITE" id="PS00012">
    <property type="entry name" value="PHOSPHOPANTETHEINE"/>
    <property type="match status" value="2"/>
</dbReference>
<comment type="caution">
    <text evidence="6">The sequence shown here is derived from an EMBL/GenBank/DDBJ whole genome shotgun (WGS) entry which is preliminary data.</text>
</comment>
<dbReference type="CDD" id="cd19531">
    <property type="entry name" value="LCL_NRPS-like"/>
    <property type="match status" value="2"/>
</dbReference>
<dbReference type="Gene3D" id="3.30.300.30">
    <property type="match status" value="1"/>
</dbReference>
<dbReference type="SUPFAM" id="SSF47336">
    <property type="entry name" value="ACP-like"/>
    <property type="match status" value="2"/>
</dbReference>
<dbReference type="GO" id="GO:0043041">
    <property type="term" value="P:amino acid activation for nonribosomal peptide biosynthetic process"/>
    <property type="evidence" value="ECO:0007669"/>
    <property type="project" value="TreeGrafter"/>
</dbReference>
<evidence type="ECO:0000313" key="6">
    <source>
        <dbReference type="EMBL" id="MBB5624270.1"/>
    </source>
</evidence>
<comment type="similarity">
    <text evidence="2">Belongs to the ATP-dependent AMP-binding enzyme family.</text>
</comment>
<dbReference type="Gene3D" id="1.10.1200.10">
    <property type="entry name" value="ACP-like"/>
    <property type="match status" value="2"/>
</dbReference>
<sequence>LGIAAEKISVKDNFFEIGGHSLKATRLVSRIDKEFEVKITLKQLFGLPVLEMLAQLIQETGKTSFLAILPAKNQLCYAMSSSQRRLWVLSQLEEGSSAYNMPGIYIFEGELNQDALKLSFNSLLERHEILRTVFKEDELGEIRQFILPAEGFGVFYDDLRGEADQEENIWNRVQEISSRSFDLAKGPLVRAGLYRAAENKWVFVYVMHHIISDGWSMGVLIKELLLLYKANNKGEANPLLPLKIQYKDYAVWQQQQLNDESFHVHKDYWLKQFEGELPVMELPGDHIRPAVKTYNGNTVHQRLDRELTAGLKKISQEQGATLFMGLLTLVNALLYRYTGQEDMIIGSPIAGREHADLEEQIGFYVNTLALRSRFKGTDSFKDLLDHVKQVTLDAYEHQIYPFDELVDALELQYDMSRNTLFDVMVELQNNEISGTKEQQLENLAISGYKGTGGQSSKFELTFGFAEIGDELQIIIEYNTDLFENPTIIRLINHLEQLLRAVIENPSNPIEQLDYLSTAEKQVLLVNFNDTLTAYPADKTMISFFEEQVEKTPDQIALIFNQTELTYRELNAKSNQLANYLQQKYQVQGDDLIAVMLERSEMMVIAILAIFKSGGAYVPIDPDYPKERVDFILADCSSKVLLNAQELKLFAEEDEEYDTRNLIPVYGPDNLAYVIYTSGSTGKPKGTMIEHRGMLNHLLAMVDELELNSTSRIAQNASFTFDISVWQLLNAVIIGGCTVIYDQATILDPLLFIESVISNEITILQVVPSYLKIMLDIIDQDKRLDLNGLKYLLVTGEAVNQQLLKRWFNIFPAIKVVNAYGPAEAADDITLYIMDKAPETVNIPVGKPIQNMKIYILDRLQNLCPIGLSGEIYVSGIGVGRAYLNDQEKTAYSFMIDPFQIETGVRMYRTGDHGRWNAEGNVEFIGRKDEQVKIRGYRIELGDIENALLQHPQIEETAVIAKKEKNDEKSLVAYLVSNGKLNIEELRIYLGGLLPAYMLPAYFIELDEMPLNANGKVDKKILLEVEGSDMNSGILFVAPRNQTELKLTGIWGDVLGIPANKISIKDNFFDIGGHSLKATRLVSQIHKEFGVKIALKDLFNASVLETQAFLIQQSSKTSLDVIPVVSLQSDYPLSSSQRRLWVLSQFEEGNIAYNMPGIHVFVGKLDQLAFEFSFQSLLERHEILRTLFREDQHGEIRQTVLSLEEAAFGITYQDLREENNQQEKIRTLVQKELTRPFDLAAGPLVRAGLLQTENNKWVFIYTMHHIISDGWSMNILISELLHFYNTYSTGQTPALSPLRIQYKDYAGWQQQQLSGESLIAHRDYWLEQFAGEIPVLDLPADSIRPTVKTYHGGFVNQTIDSSASKGLKHLIQEQGGTLFMGLLAVVNVLLHRYSGQEDLIVGSPIAGRENIDLEDQIGFYVNTLALRSRFKGTDSFKDLLDHVKQVTLDAYAHQVFPFDELVDALQLQRDMSRSPLFDVMLVLQNNGGGNEKEQQLGELSISAYEGGENQTSRFDLTFDFIEIGEEIQFSVNYNSDIFSRDSAIGFAAHLKHLLGTIVASPDQAIGKLDYLFAAEKAILLDAFNTTTVAYPEDKTITALFEAQVNSTPEHTALVFGDISLSYRELNARANQFGAYLQGKYSIAAGDLVGIKLERSS</sequence>
<dbReference type="Proteomes" id="UP000537718">
    <property type="component" value="Unassembled WGS sequence"/>
</dbReference>
<dbReference type="EMBL" id="JACHCF010000023">
    <property type="protein sequence ID" value="MBB5624270.1"/>
    <property type="molecule type" value="Genomic_DNA"/>
</dbReference>
<dbReference type="SUPFAM" id="SSF56801">
    <property type="entry name" value="Acetyl-CoA synthetase-like"/>
    <property type="match status" value="2"/>
</dbReference>
<feature type="domain" description="Carrier" evidence="5">
    <location>
        <begin position="1037"/>
        <end position="1114"/>
    </location>
</feature>
<organism evidence="6 7">
    <name type="scientific">Pedobacter cryoconitis</name>
    <dbReference type="NCBI Taxonomy" id="188932"/>
    <lineage>
        <taxon>Bacteria</taxon>
        <taxon>Pseudomonadati</taxon>
        <taxon>Bacteroidota</taxon>
        <taxon>Sphingobacteriia</taxon>
        <taxon>Sphingobacteriales</taxon>
        <taxon>Sphingobacteriaceae</taxon>
        <taxon>Pedobacter</taxon>
    </lineage>
</organism>
<dbReference type="InterPro" id="IPR025110">
    <property type="entry name" value="AMP-bd_C"/>
</dbReference>
<feature type="non-terminal residue" evidence="6">
    <location>
        <position position="1655"/>
    </location>
</feature>
<evidence type="ECO:0000259" key="5">
    <source>
        <dbReference type="PROSITE" id="PS50075"/>
    </source>
</evidence>
<dbReference type="InterPro" id="IPR023213">
    <property type="entry name" value="CAT-like_dom_sf"/>
</dbReference>
<feature type="non-terminal residue" evidence="6">
    <location>
        <position position="1"/>
    </location>
</feature>
<evidence type="ECO:0000256" key="4">
    <source>
        <dbReference type="ARBA" id="ARBA00022553"/>
    </source>
</evidence>
<keyword evidence="3" id="KW-0596">Phosphopantetheine</keyword>
<dbReference type="Gene3D" id="3.30.559.10">
    <property type="entry name" value="Chloramphenicol acetyltransferase-like domain"/>
    <property type="match status" value="2"/>
</dbReference>
<dbReference type="InterPro" id="IPR006162">
    <property type="entry name" value="Ppantetheine_attach_site"/>
</dbReference>
<dbReference type="PANTHER" id="PTHR45527:SF1">
    <property type="entry name" value="FATTY ACID SYNTHASE"/>
    <property type="match status" value="1"/>
</dbReference>
<dbReference type="FunFam" id="1.10.1200.10:FF:000005">
    <property type="entry name" value="Nonribosomal peptide synthetase 1"/>
    <property type="match status" value="1"/>
</dbReference>
<dbReference type="GO" id="GO:0003824">
    <property type="term" value="F:catalytic activity"/>
    <property type="evidence" value="ECO:0007669"/>
    <property type="project" value="InterPro"/>
</dbReference>
<dbReference type="PROSITE" id="PS00455">
    <property type="entry name" value="AMP_BINDING"/>
    <property type="match status" value="1"/>
</dbReference>
<dbReference type="Gene3D" id="3.40.50.12780">
    <property type="entry name" value="N-terminal domain of ligase-like"/>
    <property type="match status" value="1"/>
</dbReference>
<dbReference type="Pfam" id="PF00501">
    <property type="entry name" value="AMP-binding"/>
    <property type="match status" value="2"/>
</dbReference>
<dbReference type="InterPro" id="IPR036736">
    <property type="entry name" value="ACP-like_sf"/>
</dbReference>
<dbReference type="Gene3D" id="2.30.38.10">
    <property type="entry name" value="Luciferase, Domain 3"/>
    <property type="match status" value="1"/>
</dbReference>
<dbReference type="FunFam" id="3.40.50.980:FF:000001">
    <property type="entry name" value="Non-ribosomal peptide synthetase"/>
    <property type="match status" value="1"/>
</dbReference>
<accession>A0A7W8YZ76</accession>
<dbReference type="PANTHER" id="PTHR45527">
    <property type="entry name" value="NONRIBOSOMAL PEPTIDE SYNTHETASE"/>
    <property type="match status" value="1"/>
</dbReference>
<dbReference type="CDD" id="cd05930">
    <property type="entry name" value="A_NRPS"/>
    <property type="match status" value="1"/>
</dbReference>
<keyword evidence="4" id="KW-0597">Phosphoprotein</keyword>
<dbReference type="InterPro" id="IPR020845">
    <property type="entry name" value="AMP-binding_CS"/>
</dbReference>
<dbReference type="InterPro" id="IPR000873">
    <property type="entry name" value="AMP-dep_synth/lig_dom"/>
</dbReference>
<dbReference type="NCBIfam" id="TIGR01733">
    <property type="entry name" value="AA-adenyl-dom"/>
    <property type="match status" value="1"/>
</dbReference>
<proteinExistence type="inferred from homology"/>
<evidence type="ECO:0000256" key="1">
    <source>
        <dbReference type="ARBA" id="ARBA00001957"/>
    </source>
</evidence>
<evidence type="ECO:0000256" key="3">
    <source>
        <dbReference type="ARBA" id="ARBA00022450"/>
    </source>
</evidence>
<evidence type="ECO:0000313" key="7">
    <source>
        <dbReference type="Proteomes" id="UP000537718"/>
    </source>
</evidence>
<dbReference type="InterPro" id="IPR001242">
    <property type="entry name" value="Condensation_dom"/>
</dbReference>
<dbReference type="InterPro" id="IPR010071">
    <property type="entry name" value="AA_adenyl_dom"/>
</dbReference>
<dbReference type="SUPFAM" id="SSF52777">
    <property type="entry name" value="CoA-dependent acyltransferases"/>
    <property type="match status" value="4"/>
</dbReference>
<feature type="domain" description="Carrier" evidence="5">
    <location>
        <begin position="1"/>
        <end position="61"/>
    </location>
</feature>
<protein>
    <submittedName>
        <fullName evidence="6">Amino acid adenylation domain-containing protein</fullName>
    </submittedName>
</protein>
<dbReference type="GO" id="GO:0005829">
    <property type="term" value="C:cytosol"/>
    <property type="evidence" value="ECO:0007669"/>
    <property type="project" value="TreeGrafter"/>
</dbReference>
<evidence type="ECO:0000256" key="2">
    <source>
        <dbReference type="ARBA" id="ARBA00006432"/>
    </source>
</evidence>
<dbReference type="RefSeq" id="WP_183870313.1">
    <property type="nucleotide sequence ID" value="NZ_JACHCF010000023.1"/>
</dbReference>
<dbReference type="Gene3D" id="3.40.50.980">
    <property type="match status" value="2"/>
</dbReference>
<dbReference type="InterPro" id="IPR042099">
    <property type="entry name" value="ANL_N_sf"/>
</dbReference>
<dbReference type="InterPro" id="IPR045851">
    <property type="entry name" value="AMP-bd_C_sf"/>
</dbReference>
<dbReference type="FunFam" id="3.30.300.30:FF:000010">
    <property type="entry name" value="Enterobactin synthetase component F"/>
    <property type="match status" value="1"/>
</dbReference>
<dbReference type="PROSITE" id="PS50075">
    <property type="entry name" value="CARRIER"/>
    <property type="match status" value="2"/>
</dbReference>
<gene>
    <name evidence="6" type="ORF">HDE69_005369</name>
</gene>
<dbReference type="Pfam" id="PF00550">
    <property type="entry name" value="PP-binding"/>
    <property type="match status" value="2"/>
</dbReference>
<dbReference type="GO" id="GO:0031177">
    <property type="term" value="F:phosphopantetheine binding"/>
    <property type="evidence" value="ECO:0007669"/>
    <property type="project" value="TreeGrafter"/>
</dbReference>